<feature type="compositionally biased region" description="Low complexity" evidence="1">
    <location>
        <begin position="435"/>
        <end position="465"/>
    </location>
</feature>
<accession>A0A1G4BBH5</accession>
<sequence>MSSPYQSVYDLTDISVRRLVRYLYLPTEYSIAKPPKHWLKEQEETMNKLPVDCLRPRGKFNVVSIVTRGLMRFSEKYNPSFTPQAAVLCPSHHGLNPWTIHALFALVLKEITVDTDRLRLDRQRGKGPEFGPSIQEFLRRLDDMQALWMDTYTFELLYGRQPKVLSGVRSKCEACILSALGSRPLFLGDLRAHCIARTEGMTPCLQRVVDAWINEFPEPRRTELCKRSAFLAEEIRTMLKDIRIARHERRAASRQRRAKASAITSRDTKTKSGSDSPRFITGGQSTTNERTLMPISEDPFADPYDGNADSENRPWQDAVVGYYERLAVANGKGGAFDRSSIHPTFGDPAPQPDPQFRRDFGDNSVYARLTSLRQCSKTKPDAVIGFDMPVTPTAALDTQPYNQYSNEAPSSPLYTDVSVYSNDELARPHPPVSAPPSVVTTWPQQRSSPSSGRPRPGGIVSSSSVLPQNNNVMTQDGTRAEDLPPGGLSLSPTEAEWYLGEAKRVAYLEEMGRIGRPSFKDHISGSAASGSEAGSRTPTGSARPGPSSPASWTVPTVLPLDDDDVRSIVSAPGQAPMSEVSTIYPDDSMSFINFRRW</sequence>
<evidence type="ECO:0000256" key="1">
    <source>
        <dbReference type="SAM" id="MobiDB-lite"/>
    </source>
</evidence>
<dbReference type="OrthoDB" id="3786931at2759"/>
<proteinExistence type="predicted"/>
<evidence type="ECO:0000313" key="2">
    <source>
        <dbReference type="EMBL" id="OHE98695.1"/>
    </source>
</evidence>
<evidence type="ECO:0000313" key="3">
    <source>
        <dbReference type="Proteomes" id="UP000176998"/>
    </source>
</evidence>
<feature type="region of interest" description="Disordered" evidence="1">
    <location>
        <begin position="424"/>
        <end position="488"/>
    </location>
</feature>
<comment type="caution">
    <text evidence="2">The sequence shown here is derived from an EMBL/GenBank/DDBJ whole genome shotgun (WGS) entry which is preliminary data.</text>
</comment>
<name>A0A1G4BBH5_9PEZI</name>
<organism evidence="2 3">
    <name type="scientific">Colletotrichum orchidophilum</name>
    <dbReference type="NCBI Taxonomy" id="1209926"/>
    <lineage>
        <taxon>Eukaryota</taxon>
        <taxon>Fungi</taxon>
        <taxon>Dikarya</taxon>
        <taxon>Ascomycota</taxon>
        <taxon>Pezizomycotina</taxon>
        <taxon>Sordariomycetes</taxon>
        <taxon>Hypocreomycetidae</taxon>
        <taxon>Glomerellales</taxon>
        <taxon>Glomerellaceae</taxon>
        <taxon>Colletotrichum</taxon>
    </lineage>
</organism>
<protein>
    <submittedName>
        <fullName evidence="2">Uncharacterized protein</fullName>
    </submittedName>
</protein>
<dbReference type="EMBL" id="MJBS01000043">
    <property type="protein sequence ID" value="OHE98695.1"/>
    <property type="molecule type" value="Genomic_DNA"/>
</dbReference>
<dbReference type="GeneID" id="34559113"/>
<reference evidence="2 3" key="1">
    <citation type="submission" date="2016-09" db="EMBL/GenBank/DDBJ databases">
        <authorList>
            <person name="Capua I."/>
            <person name="De Benedictis P."/>
            <person name="Joannis T."/>
            <person name="Lombin L.H."/>
            <person name="Cattoli G."/>
        </authorList>
    </citation>
    <scope>NUCLEOTIDE SEQUENCE [LARGE SCALE GENOMIC DNA]</scope>
    <source>
        <strain evidence="2 3">IMI 309357</strain>
    </source>
</reference>
<gene>
    <name evidence="2" type="ORF">CORC01_05961</name>
</gene>
<feature type="compositionally biased region" description="Basic residues" evidence="1">
    <location>
        <begin position="248"/>
        <end position="259"/>
    </location>
</feature>
<dbReference type="Proteomes" id="UP000176998">
    <property type="component" value="Unassembled WGS sequence"/>
</dbReference>
<feature type="region of interest" description="Disordered" evidence="1">
    <location>
        <begin position="248"/>
        <end position="290"/>
    </location>
</feature>
<dbReference type="STRING" id="1209926.A0A1G4BBH5"/>
<feature type="compositionally biased region" description="Polar residues" evidence="1">
    <location>
        <begin position="466"/>
        <end position="477"/>
    </location>
</feature>
<keyword evidence="3" id="KW-1185">Reference proteome</keyword>
<dbReference type="AlphaFoldDB" id="A0A1G4BBH5"/>
<feature type="region of interest" description="Disordered" evidence="1">
    <location>
        <begin position="518"/>
        <end position="555"/>
    </location>
</feature>
<dbReference type="RefSeq" id="XP_022475844.1">
    <property type="nucleotide sequence ID" value="XM_022617603.1"/>
</dbReference>
<feature type="compositionally biased region" description="Low complexity" evidence="1">
    <location>
        <begin position="524"/>
        <end position="555"/>
    </location>
</feature>